<gene>
    <name evidence="2" type="ORF">CEK71_09045</name>
</gene>
<evidence type="ECO:0000313" key="3">
    <source>
        <dbReference type="Proteomes" id="UP000197019"/>
    </source>
</evidence>
<proteinExistence type="predicted"/>
<name>A0A1Z4BY42_9GAMM</name>
<evidence type="ECO:0000259" key="1">
    <source>
        <dbReference type="Pfam" id="PF08346"/>
    </source>
</evidence>
<accession>A0A1Z4BY42</accession>
<dbReference type="PANTHER" id="PTHR36180">
    <property type="entry name" value="DNA-BINDING PROTEIN-RELATED-RELATED"/>
    <property type="match status" value="1"/>
</dbReference>
<protein>
    <recommendedName>
        <fullName evidence="1">AntA/AntB antirepressor domain-containing protein</fullName>
    </recommendedName>
</protein>
<dbReference type="EMBL" id="CP022129">
    <property type="protein sequence ID" value="ASF46217.1"/>
    <property type="molecule type" value="Genomic_DNA"/>
</dbReference>
<dbReference type="AlphaFoldDB" id="A0A1Z4BY42"/>
<dbReference type="Pfam" id="PF08346">
    <property type="entry name" value="AntA"/>
    <property type="match status" value="1"/>
</dbReference>
<dbReference type="PANTHER" id="PTHR36180:SF1">
    <property type="entry name" value="ANTA_ANTB ANTIREPRESSOR DOMAIN-CONTAINING PROTEIN"/>
    <property type="match status" value="1"/>
</dbReference>
<dbReference type="Proteomes" id="UP000197019">
    <property type="component" value="Chromosome"/>
</dbReference>
<organism evidence="2 3">
    <name type="scientific">Methylovulum psychrotolerans</name>
    <dbReference type="NCBI Taxonomy" id="1704499"/>
    <lineage>
        <taxon>Bacteria</taxon>
        <taxon>Pseudomonadati</taxon>
        <taxon>Pseudomonadota</taxon>
        <taxon>Gammaproteobacteria</taxon>
        <taxon>Methylococcales</taxon>
        <taxon>Methylococcaceae</taxon>
        <taxon>Methylovulum</taxon>
    </lineage>
</organism>
<reference evidence="2 3" key="1">
    <citation type="submission" date="2017-06" db="EMBL/GenBank/DDBJ databases">
        <title>Genome Sequencing of the methanotroph Methylovulum psychrotolerants str. HV10-M2 isolated from a high-altitude environment.</title>
        <authorList>
            <person name="Mateos-Rivera A."/>
        </authorList>
    </citation>
    <scope>NUCLEOTIDE SEQUENCE [LARGE SCALE GENOMIC DNA]</scope>
    <source>
        <strain evidence="2 3">HV10_M2</strain>
    </source>
</reference>
<dbReference type="InterPro" id="IPR013557">
    <property type="entry name" value="AntA/B_antirep"/>
</dbReference>
<dbReference type="KEGG" id="mpsy:CEK71_09045"/>
<sequence length="382" mass="42296">MLYPVALIGGTGLGRPARRGAIALCQRGAELFLCPLFFYDGWCSGKPSGLLVPFPSLPTHYIIHRPRCLAASGRWFKSIEKESVMTEQAQVAPIAQESLVPVFSGEIAGLPAQLVDARALHKFLGSKQLFQSWFKKRIAAYGFLQDIDFIAIQKNIAQESKTYGQDKLDYHLTLDMAKELGMVERNEKGRQIRRYFIDCEAKLWQQQLAQPTPPDLSGLAGLIRAEIARALPKADPLLPPDQAAAINHSLERLSRLFHPLSAPFADVLSLTRALHGLDTTYGMPHPDYQTLLIPAEPDPSVYGGQPVPPTPSPTGYSRVLLYVTHNGQVERSETLPDTMCLVSIKNADTVVNFINYLLPEALLPDLLKAASQRMFRLMALRG</sequence>
<keyword evidence="3" id="KW-1185">Reference proteome</keyword>
<evidence type="ECO:0000313" key="2">
    <source>
        <dbReference type="EMBL" id="ASF46217.1"/>
    </source>
</evidence>
<feature type="domain" description="AntA/AntB antirepressor" evidence="1">
    <location>
        <begin position="115"/>
        <end position="186"/>
    </location>
</feature>